<dbReference type="InterPro" id="IPR045851">
    <property type="entry name" value="AMP-bd_C_sf"/>
</dbReference>
<comment type="cofactor">
    <cofactor evidence="1">
        <name>pantetheine 4'-phosphate</name>
        <dbReference type="ChEBI" id="CHEBI:47942"/>
    </cofactor>
</comment>
<accession>A0A2X2X6A6</accession>
<dbReference type="InterPro" id="IPR000873">
    <property type="entry name" value="AMP-dep_synth/lig_dom"/>
</dbReference>
<evidence type="ECO:0000256" key="3">
    <source>
        <dbReference type="ARBA" id="ARBA00022450"/>
    </source>
</evidence>
<dbReference type="InterPro" id="IPR006162">
    <property type="entry name" value="Ppantetheine_attach_site"/>
</dbReference>
<dbReference type="InterPro" id="IPR001031">
    <property type="entry name" value="Thioesterase"/>
</dbReference>
<comment type="similarity">
    <text evidence="2">Belongs to the ATP-dependent AMP-binding enzyme family.</text>
</comment>
<dbReference type="SUPFAM" id="SSF52777">
    <property type="entry name" value="CoA-dependent acyltransferases"/>
    <property type="match status" value="8"/>
</dbReference>
<dbReference type="CDD" id="cd19531">
    <property type="entry name" value="LCL_NRPS-like"/>
    <property type="match status" value="2"/>
</dbReference>
<dbReference type="EMBL" id="UAWB01000014">
    <property type="protein sequence ID" value="SQB47407.1"/>
    <property type="molecule type" value="Genomic_DNA"/>
</dbReference>
<dbReference type="PROSITE" id="PS00455">
    <property type="entry name" value="AMP_BINDING"/>
    <property type="match status" value="3"/>
</dbReference>
<evidence type="ECO:0000256" key="2">
    <source>
        <dbReference type="ARBA" id="ARBA00006432"/>
    </source>
</evidence>
<evidence type="ECO:0000256" key="1">
    <source>
        <dbReference type="ARBA" id="ARBA00001957"/>
    </source>
</evidence>
<dbReference type="GO" id="GO:0044550">
    <property type="term" value="P:secondary metabolite biosynthetic process"/>
    <property type="evidence" value="ECO:0007669"/>
    <property type="project" value="UniProtKB-ARBA"/>
</dbReference>
<dbReference type="Pfam" id="PF13193">
    <property type="entry name" value="AMP-binding_C"/>
    <property type="match status" value="4"/>
</dbReference>
<dbReference type="Proteomes" id="UP000251670">
    <property type="component" value="Unassembled WGS sequence"/>
</dbReference>
<dbReference type="SMART" id="SM00823">
    <property type="entry name" value="PKS_PP"/>
    <property type="match status" value="4"/>
</dbReference>
<dbReference type="FunFam" id="3.40.50.12780:FF:000012">
    <property type="entry name" value="Non-ribosomal peptide synthetase"/>
    <property type="match status" value="3"/>
</dbReference>
<proteinExistence type="inferred from homology"/>
<dbReference type="Gene3D" id="3.30.559.10">
    <property type="entry name" value="Chloramphenicol acetyltransferase-like domain"/>
    <property type="match status" value="4"/>
</dbReference>
<dbReference type="Pfam" id="PF00550">
    <property type="entry name" value="PP-binding"/>
    <property type="match status" value="4"/>
</dbReference>
<dbReference type="GO" id="GO:0043041">
    <property type="term" value="P:amino acid activation for nonribosomal peptide biosynthetic process"/>
    <property type="evidence" value="ECO:0007669"/>
    <property type="project" value="TreeGrafter"/>
</dbReference>
<dbReference type="GO" id="GO:0005737">
    <property type="term" value="C:cytoplasm"/>
    <property type="evidence" value="ECO:0007669"/>
    <property type="project" value="TreeGrafter"/>
</dbReference>
<dbReference type="InterPro" id="IPR029058">
    <property type="entry name" value="AB_hydrolase_fold"/>
</dbReference>
<dbReference type="InterPro" id="IPR009081">
    <property type="entry name" value="PP-bd_ACP"/>
</dbReference>
<dbReference type="CDD" id="cd05930">
    <property type="entry name" value="A_NRPS"/>
    <property type="match status" value="3"/>
</dbReference>
<dbReference type="NCBIfam" id="TIGR01733">
    <property type="entry name" value="AA-adenyl-dom"/>
    <property type="match status" value="3"/>
</dbReference>
<keyword evidence="4" id="KW-0597">Phosphoprotein</keyword>
<evidence type="ECO:0000259" key="6">
    <source>
        <dbReference type="PROSITE" id="PS50075"/>
    </source>
</evidence>
<dbReference type="FunFam" id="3.30.300.30:FF:000010">
    <property type="entry name" value="Enterobactin synthetase component F"/>
    <property type="match status" value="3"/>
</dbReference>
<dbReference type="InterPro" id="IPR036736">
    <property type="entry name" value="ACP-like_sf"/>
</dbReference>
<dbReference type="GO" id="GO:0031177">
    <property type="term" value="F:phosphopantetheine binding"/>
    <property type="evidence" value="ECO:0007669"/>
    <property type="project" value="InterPro"/>
</dbReference>
<dbReference type="SUPFAM" id="SSF53474">
    <property type="entry name" value="alpha/beta-Hydrolases"/>
    <property type="match status" value="1"/>
</dbReference>
<dbReference type="Gene3D" id="3.30.300.30">
    <property type="match status" value="4"/>
</dbReference>
<gene>
    <name evidence="7" type="primary">lgrD_2</name>
    <name evidence="7" type="ORF">NCTC13492_04489</name>
</gene>
<dbReference type="NCBIfam" id="TIGR01720">
    <property type="entry name" value="NRPS-para261"/>
    <property type="match status" value="1"/>
</dbReference>
<dbReference type="SUPFAM" id="SSF47336">
    <property type="entry name" value="ACP-like"/>
    <property type="match status" value="4"/>
</dbReference>
<evidence type="ECO:0000256" key="5">
    <source>
        <dbReference type="ARBA" id="ARBA00022737"/>
    </source>
</evidence>
<evidence type="ECO:0000313" key="8">
    <source>
        <dbReference type="Proteomes" id="UP000251670"/>
    </source>
</evidence>
<dbReference type="InterPro" id="IPR020806">
    <property type="entry name" value="PKS_PP-bd"/>
</dbReference>
<dbReference type="PROSITE" id="PS50075">
    <property type="entry name" value="CARRIER"/>
    <property type="match status" value="4"/>
</dbReference>
<dbReference type="InterPro" id="IPR020845">
    <property type="entry name" value="AMP-binding_CS"/>
</dbReference>
<dbReference type="InterPro" id="IPR023213">
    <property type="entry name" value="CAT-like_dom_sf"/>
</dbReference>
<name>A0A2X2X6A6_CHRJE</name>
<dbReference type="NCBIfam" id="NF003417">
    <property type="entry name" value="PRK04813.1"/>
    <property type="match status" value="4"/>
</dbReference>
<keyword evidence="3" id="KW-0596">Phosphopantetheine</keyword>
<dbReference type="SUPFAM" id="SSF56801">
    <property type="entry name" value="Acetyl-CoA synthetase-like"/>
    <property type="match status" value="4"/>
</dbReference>
<feature type="domain" description="Carrier" evidence="6">
    <location>
        <begin position="2657"/>
        <end position="2734"/>
    </location>
</feature>
<dbReference type="Gene3D" id="3.40.50.1820">
    <property type="entry name" value="alpha/beta hydrolase"/>
    <property type="match status" value="1"/>
</dbReference>
<keyword evidence="5" id="KW-0677">Repeat</keyword>
<dbReference type="FunFam" id="2.30.38.10:FF:000001">
    <property type="entry name" value="Non-ribosomal peptide synthetase PvdI"/>
    <property type="match status" value="3"/>
</dbReference>
<dbReference type="PROSITE" id="PS00012">
    <property type="entry name" value="PHOSPHOPANTETHEINE"/>
    <property type="match status" value="4"/>
</dbReference>
<dbReference type="Gene3D" id="3.30.559.30">
    <property type="entry name" value="Nonribosomal peptide synthetase, condensation domain"/>
    <property type="match status" value="4"/>
</dbReference>
<dbReference type="InterPro" id="IPR025110">
    <property type="entry name" value="AMP-bd_C"/>
</dbReference>
<feature type="domain" description="Carrier" evidence="6">
    <location>
        <begin position="104"/>
        <end position="181"/>
    </location>
</feature>
<dbReference type="FunFam" id="3.40.50.980:FF:000001">
    <property type="entry name" value="Non-ribosomal peptide synthetase"/>
    <property type="match status" value="3"/>
</dbReference>
<reference evidence="7 8" key="1">
    <citation type="submission" date="2018-06" db="EMBL/GenBank/DDBJ databases">
        <authorList>
            <consortium name="Pathogen Informatics"/>
            <person name="Doyle S."/>
        </authorList>
    </citation>
    <scope>NUCLEOTIDE SEQUENCE [LARGE SCALE GENOMIC DNA]</scope>
    <source>
        <strain evidence="7 8">NCTC13492</strain>
    </source>
</reference>
<dbReference type="FunFam" id="1.10.1200.10:FF:000005">
    <property type="entry name" value="Nonribosomal peptide synthetase 1"/>
    <property type="match status" value="2"/>
</dbReference>
<dbReference type="InterPro" id="IPR001242">
    <property type="entry name" value="Condensation_dom"/>
</dbReference>
<organism evidence="7 8">
    <name type="scientific">Chryseobacterium jejuense</name>
    <dbReference type="NCBI Taxonomy" id="445960"/>
    <lineage>
        <taxon>Bacteria</taxon>
        <taxon>Pseudomonadati</taxon>
        <taxon>Bacteroidota</taxon>
        <taxon>Flavobacteriia</taxon>
        <taxon>Flavobacteriales</taxon>
        <taxon>Weeksellaceae</taxon>
        <taxon>Chryseobacterium group</taxon>
        <taxon>Chryseobacterium</taxon>
    </lineage>
</organism>
<dbReference type="Gene3D" id="3.40.50.980">
    <property type="match status" value="6"/>
</dbReference>
<dbReference type="InterPro" id="IPR010071">
    <property type="entry name" value="AA_adenyl_dom"/>
</dbReference>
<dbReference type="PANTHER" id="PTHR45527:SF1">
    <property type="entry name" value="FATTY ACID SYNTHASE"/>
    <property type="match status" value="1"/>
</dbReference>
<dbReference type="GO" id="GO:0003824">
    <property type="term" value="F:catalytic activity"/>
    <property type="evidence" value="ECO:0007669"/>
    <property type="project" value="InterPro"/>
</dbReference>
<evidence type="ECO:0000256" key="4">
    <source>
        <dbReference type="ARBA" id="ARBA00022553"/>
    </source>
</evidence>
<dbReference type="PANTHER" id="PTHR45527">
    <property type="entry name" value="NONRIBOSOMAL PEPTIDE SYNTHETASE"/>
    <property type="match status" value="1"/>
</dbReference>
<evidence type="ECO:0000313" key="7">
    <source>
        <dbReference type="EMBL" id="SQB47407.1"/>
    </source>
</evidence>
<sequence length="4040" mass="457291">MKIRGYRIELGEIENKLLGYPEISQVAVLAKENKEGLKYLAGYYVSDAAIDSSLLSEHLSESLPEYMVPGIYIHLTSLPLTINGKLDKKALPEPEFTGSTHYVAPENELQEKLCKVYGEVLGINPGTISIHDDFFRLGGNSIMAVKLISKIRQDLDLQVNVGMVFNHKTVASLSNALSHENNEKQIELVPIKVNSPEEQRLSFAQERLWFIESYEGGSSAYNIPIVTRLDDSIQLTLFEESLRTVVMRHDILRSMIHTTENGTGYQKVTELVPEIKVSEVDNEEELESSINKCVNKVFRLDEELPIEINIFRLAGQAYLSIVIHHIAFDGWSTDVFLKETASVYYALVEGKEPELSSIKVQYKDFALWQRNYLSGERLENQIGYWKNKLDDFQNLDLPSDFKRPVQISYEGENLYFHLNKEQGEKLRALSQKLGVSLYSLMLGGYYLMLSAYSGQDDIVVGSPIANRHHAGFEDMIGFFVNTLALREKVDPAQNISNFILQVSKSVNEAQSHQDLPFEKLVDELGVEQDTSRHPIFQIMFGLQSVDKALKASEGDVLFHSFAGEVDYKAAKFDLTTMIDDDGENMRIMFNYAKALFTEETITRMAGSYQLLLDQIIENNPDDTLIGNLSLISEEETLQIEHWNATQEDYPSEMTIHKVFEYQAEKNPDTIALVYNDVKLSYRELNERANRLANHLIHQYQLKPDDLVPLCLERSENMLIAILAVLKAGAAYVPMDPSYPVDRIGHILEDTQAKLVIAQESTVEKLQNIEVISLDEVTLKATLETEVTNNPVTEVHSRNLAYVIYTSGTTGLPKGVMIEHAGVINLIISMIKAHRLEEYQEVGCYSNYVFDAFVYEAFPVLCNGNTLWLYNNELRTSVNELNDYIKTNAIEVSFIPPVLLREIVENGTSLKLIFAGGESFPALDKNIENITLVNEYGPTEGTVCVTLHDYKEDKNPLNIGGAIANTTLYVLDAQYRPVPVGAVGELFIGGAGIARGYLNRPELTEERFMVNPFQTAGEKERNENNRLYRTGDLVRWLPNGELEYRGRNDFQVKIRGHRIELGEIENTLLQFEGIRQTAVLAKENKSGLKYLAAYYVSDSAIDTNLLSEFVSESLPEYMVPGAFVHLTELPLTINGKLDRRALPEPEFTAGKDYVAAETELQSALCQIYGDVLGLAPETISIHDDFFRLGGDSIISIQLVGKIRQQLEVRVSVKEVFTDRTVASLSQLIENKKDSSEANILTEQGILTGEVPLLPVQEWFFEQKESGYLAEFNHWNQAFLINVPELDKDLFELAVEQLLTKHDAFRLRYTGRSQEYKTGPKVTEIKYLDASDLKQEELANIFTDWQSNFDIENGPLYQIGYINGNQDGSVRVFFAFHHIIIDAVSWRILTEDLKNIYQTLEKGENYQIQKGSSYRQWVEAIRTYKKDNPESRDQEIAYWNHIADTVEESNSTLSKLITEEYHHGHLQLDKESTGTLIRGVHHVYHTQINDLLLSALASALTKVTGDQRHAILLEGHGREEVFSQLDITETMGWFTTMYPVQLETGKSTKETVVLTKESLRSIPNNGIGYGSLIGYTNRELPKISFNYLGQLDQDDASGEKTWFIAAENSGAGVGASNRDSHFVSINGAVVDGQLRFGISGYLSDEKITLLAESFKQNLEAIIKNLSEENRSYLTVSDVDYVVENVQLLAIQEKGEIEGVYLANSLQEGFVYHALNQGETDDAYRVQLMWDYQAKINTDKLKNSWALTQAQYPSLRIRFDWNGEIVQIVDKEGKLDWRYEDISTMSEEAQEDLIQKITDNDRLEAYNLSKGNLFRVYIFKRSEEHYSCLFSNHHAILDGWSMPVIMNSVHDAYLHQLHGQEPILLADSAYAASQKYLQANKKAGRSFWNQYMTLLEDQEDLKSLVKEDQRQIDLGTYRHIKDHQKVTMLVSGDRYNSLKDLTKAHGLTVNAVMQYLWHSQLKLYSGLQTTVVGTTVSGRNLPVDGIESSAGLYINTLPLIVNHEGGRVIDRMMDIQNRISELNTHSDINLAELHHDGRRIFSSLFVYENYPVPKGGGNNELGFIFRDSVEKLDYPLSVMASEQRDRVTLKINYEGFIFESETMEQLVKGMELMLDQIIKDPDMDSNSISYIADNHFDLLNLWNDSADLNTSHNTTLHQRFEEQIARTPNHIALVYRDIRLTYKELNERSNRLANYLLQTYDIQPDDLVPLCLERSENMLIAILAVLKSGAAYVPMDPSYPTERIEHILKDTNAKIIISQESTKDKIQVLDKAEVISFDDLELQLAVNRMSSKTPVTSVTPENLAYIIYTSGTTGLPKGVMIEHRNVVNVVDQVREAYGFSEGEKITAYTSYVFDVSVSEFFNTLLFGNELHILDEETKKDADSISRYLLTHEIDYAYLPPVMLSVLPRIEYPNLKGLLYAGEPCDYETGKYWSEYTQLYNLYGPTEATIYATYKKVEHGDVQLIGRPVGNSTTYILDGYGRLLPVGAVGELYLGGAGIARGYLNREDLTEERFVDNPYQTTEQKKTGENARLYKTGDLVRYLADGNIEYIGRNDFQVKIRGYRIELGEIENRLSQHPQIRQSVVLAKDNTNGMKYLAGYYVSDTALEIEKLTAFLSETLPEYMIPSAFIHLKSLPLTINGKLDRKLLPEPEFTGGNEYTAPMNDLQKKLCTIYGEVLGINPEYISIHDDFFRLGGNSIMAIKLIGKIKQELELQTSVSMVFNHKTIALLEGALTTEETDVENIEIIPVEVSSPEEQRLSFAQERLWFIESYEGGSSAYNIPMIVTLGAETNIPALCKALEFIIQRHEILRTFILTTENGVGYQVVTNHIPEIKTIEAGSREELEELVNRSAHKVFRLEEEIPVEINIFRLADITYLSVVIHHIAFDGWSTDIFLKEVAEAYKAKVTGQQLELPELTIQYKDFALWQRNYLTGERLDRQIEYWKTKLDDHQSLDLPVDFHRPAEISYEGDTIAFNIPEETALGLKEISKNLGVSLYNVMLSGYYLTLSAYSGQDDIIVGSPIANRHYAGLEDLIGFFVNTLVLREKIDSEQDIRDFILQVSKSVTEAQSHQDLPFEKLVEELGVEQDSSRHPVFQVMFGIQTSNSGEAATQGEEAIFQPFDGNIDYQAAKFDLTTMINESPAGIQMTFNYATSLFKKETISRIADTYQYLLSQIVEFGASNVKNLKIGEISLLSETENKQITEGLNDNRKAYQDKNTIHQQIEAQAIKTPNATALVYQNVRLSYKELNNRANQLANYLIKEYKLQPDDLVPLCLERSEEMLIAILAVLKAGAAYVPMDPSYPAERISHILKDTGAEVILIHEGVESKFSDVSLDVNLISLNSRELVDKLAAADHHNPVTQVSSDHLAYVIYTSGTTGLPKGVMIEHKGVINLIDAMTEVHQLEKYQNVGVYSNYVFDAFVYEIFPSLCNGNTLWLYSNDLRTSVHDLNDYIKANTVEVSFIPPVLLRELVDSGTNLKLIHAGGESFPALDKNIENITLINEYGPTEGTVCITLHDYKEDKNPLNIGKAIANTSLYVLDNQYRPVPTGAVGELYIGGAGIARGYLNRPELTEERFMVNPFQTENQKERGENSRLYRTGDLVRRLANGDLEYMGRNDFQVKIRGHRIELGEIENTLLGCEGIRQAAVLVKENKGGIKYLVGYYVSDPLIDPQLLSEFLMETLPEYMIPNIFVHLEQLPLTINGKLDRRQLPEPEFTGITEYTAPVNELQKQLAEIYAEVLGIDSESISIHDDFFKLGGNSIMVIKLISRIRALLDVQIKILDIFKERTISKLSVILGSYGKEYKTISTLGGINNKPNIFLIHPGNGGSEVYQSLAGQLTSDYDCYGVDSYNLYHEEKIDNLSRLANYYLDHMHVIQEQTQQEEYILLGWSLGGNIALEIASELEKRGHQKIKVYLLDTILYASDQTLIDFLSFPTDEELSNRLAVPIGDSHFIATKNFMSAEFTIAKEPISNNLNSTQIVLLKAMQSGDTFNESFNNHIKNSMYNNIDSIVDNRDLLSVYPIEASHQMMLEKEEQILDIINQTVGK</sequence>
<dbReference type="Gene3D" id="2.30.38.10">
    <property type="entry name" value="Luciferase, Domain 3"/>
    <property type="match status" value="3"/>
</dbReference>
<feature type="domain" description="Carrier" evidence="6">
    <location>
        <begin position="1154"/>
        <end position="1231"/>
    </location>
</feature>
<feature type="domain" description="Carrier" evidence="6">
    <location>
        <begin position="3717"/>
        <end position="3794"/>
    </location>
</feature>
<dbReference type="Pfam" id="PF00975">
    <property type="entry name" value="Thioesterase"/>
    <property type="match status" value="1"/>
</dbReference>
<dbReference type="Pfam" id="PF00668">
    <property type="entry name" value="Condensation"/>
    <property type="match status" value="4"/>
</dbReference>
<protein>
    <submittedName>
        <fullName evidence="7">Linear gramicidin synthase subunit D</fullName>
    </submittedName>
</protein>
<dbReference type="Pfam" id="PF00501">
    <property type="entry name" value="AMP-binding"/>
    <property type="match status" value="3"/>
</dbReference>
<dbReference type="InterPro" id="IPR010060">
    <property type="entry name" value="NRPS_synth"/>
</dbReference>
<dbReference type="SMART" id="SM01294">
    <property type="entry name" value="PKS_PP_betabranch"/>
    <property type="match status" value="1"/>
</dbReference>
<dbReference type="Gene3D" id="1.10.1200.10">
    <property type="entry name" value="ACP-like"/>
    <property type="match status" value="3"/>
</dbReference>